<reference evidence="6 7" key="1">
    <citation type="submission" date="2018-11" db="EMBL/GenBank/DDBJ databases">
        <title>Mesobaculum littorinae gen. nov., sp. nov., isolated from Littorina scabra that represents a novel genus of the order Rhodobacteraceae.</title>
        <authorList>
            <person name="Li F."/>
        </authorList>
    </citation>
    <scope>NUCLEOTIDE SEQUENCE [LARGE SCALE GENOMIC DNA]</scope>
    <source>
        <strain evidence="6 7">M0103</strain>
    </source>
</reference>
<evidence type="ECO:0000313" key="6">
    <source>
        <dbReference type="EMBL" id="RVV99754.1"/>
    </source>
</evidence>
<dbReference type="Proteomes" id="UP000285908">
    <property type="component" value="Unassembled WGS sequence"/>
</dbReference>
<evidence type="ECO:0000256" key="1">
    <source>
        <dbReference type="ARBA" id="ARBA00001917"/>
    </source>
</evidence>
<dbReference type="EMBL" id="RQXX01000001">
    <property type="protein sequence ID" value="RVV99754.1"/>
    <property type="molecule type" value="Genomic_DNA"/>
</dbReference>
<dbReference type="InterPro" id="IPR001155">
    <property type="entry name" value="OxRdtase_FMN_N"/>
</dbReference>
<dbReference type="PANTHER" id="PTHR22893:SF91">
    <property type="entry name" value="NADPH DEHYDROGENASE 2-RELATED"/>
    <property type="match status" value="1"/>
</dbReference>
<evidence type="ECO:0000256" key="3">
    <source>
        <dbReference type="ARBA" id="ARBA00023002"/>
    </source>
</evidence>
<dbReference type="InterPro" id="IPR045247">
    <property type="entry name" value="Oye-like"/>
</dbReference>
<evidence type="ECO:0000313" key="7">
    <source>
        <dbReference type="Proteomes" id="UP000285908"/>
    </source>
</evidence>
<dbReference type="GO" id="GO:0010181">
    <property type="term" value="F:FMN binding"/>
    <property type="evidence" value="ECO:0007669"/>
    <property type="project" value="InterPro"/>
</dbReference>
<comment type="cofactor">
    <cofactor evidence="1">
        <name>FMN</name>
        <dbReference type="ChEBI" id="CHEBI:58210"/>
    </cofactor>
</comment>
<dbReference type="GO" id="GO:0016628">
    <property type="term" value="F:oxidoreductase activity, acting on the CH-CH group of donors, NAD or NADP as acceptor"/>
    <property type="evidence" value="ECO:0007669"/>
    <property type="project" value="UniProtKB-ARBA"/>
</dbReference>
<sequence>MAEDKLFTPLTAGGIEMKNRIVMAPLTRNRARHEDDAPHALNAEYYAQRASGGLIISEATQISPEGKGYAFTPGIYSDAQREGWANVVTAVHEAGGKIVAQLWHVGRVSHTSLQPAGAKPVSASASSAGVQTFDGEKMVDTSEARALETSEIPRLVADFRHAAQVALQAGFDGVEVHAANGYLIEQFLRETSNKRDDDYGGPVENRARLLFEVLDAVVDVWGADRVGIRLSPFSPANGMELGDAQATYSYVVQRLNGYSLAYLHAIEGATGGSRDLPEGMSLAALRTEFDGVWIGNNSYDRALAIEAVENGDVDAVAFGRAYIANPDLAERLEQDAPLNEPNPETFYGGGAEGYTDYPFLKDSAA</sequence>
<feature type="region of interest" description="Disordered" evidence="4">
    <location>
        <begin position="333"/>
        <end position="355"/>
    </location>
</feature>
<comment type="caution">
    <text evidence="6">The sequence shown here is derived from an EMBL/GenBank/DDBJ whole genome shotgun (WGS) entry which is preliminary data.</text>
</comment>
<proteinExistence type="inferred from homology"/>
<organism evidence="6 7">
    <name type="scientific">Mesobaculum littorinae</name>
    <dbReference type="NCBI Taxonomy" id="2486419"/>
    <lineage>
        <taxon>Bacteria</taxon>
        <taxon>Pseudomonadati</taxon>
        <taxon>Pseudomonadota</taxon>
        <taxon>Alphaproteobacteria</taxon>
        <taxon>Rhodobacterales</taxon>
        <taxon>Roseobacteraceae</taxon>
        <taxon>Mesobaculum</taxon>
    </lineage>
</organism>
<name>A0A438AM76_9RHOB</name>
<dbReference type="PANTHER" id="PTHR22893">
    <property type="entry name" value="NADH OXIDOREDUCTASE-RELATED"/>
    <property type="match status" value="1"/>
</dbReference>
<dbReference type="RefSeq" id="WP_127905196.1">
    <property type="nucleotide sequence ID" value="NZ_RQXX01000001.1"/>
</dbReference>
<evidence type="ECO:0000256" key="2">
    <source>
        <dbReference type="ARBA" id="ARBA00005979"/>
    </source>
</evidence>
<dbReference type="CDD" id="cd02933">
    <property type="entry name" value="OYE_like_FMN"/>
    <property type="match status" value="1"/>
</dbReference>
<gene>
    <name evidence="6" type="ORF">EKE94_03510</name>
</gene>
<dbReference type="OrthoDB" id="9784632at2"/>
<accession>A0A438AM76</accession>
<comment type="similarity">
    <text evidence="2">Belongs to the NADH:flavin oxidoreductase/NADH oxidase family.</text>
</comment>
<keyword evidence="7" id="KW-1185">Reference proteome</keyword>
<dbReference type="FunFam" id="3.20.20.70:FF:000059">
    <property type="entry name" value="N-ethylmaleimide reductase, FMN-linked"/>
    <property type="match status" value="1"/>
</dbReference>
<dbReference type="Gene3D" id="3.20.20.70">
    <property type="entry name" value="Aldolase class I"/>
    <property type="match status" value="1"/>
</dbReference>
<dbReference type="GO" id="GO:0005829">
    <property type="term" value="C:cytosol"/>
    <property type="evidence" value="ECO:0007669"/>
    <property type="project" value="UniProtKB-ARBA"/>
</dbReference>
<keyword evidence="3" id="KW-0560">Oxidoreductase</keyword>
<feature type="domain" description="NADH:flavin oxidoreductase/NADH oxidase N-terminal" evidence="5">
    <location>
        <begin position="5"/>
        <end position="339"/>
    </location>
</feature>
<dbReference type="Pfam" id="PF00724">
    <property type="entry name" value="Oxidored_FMN"/>
    <property type="match status" value="1"/>
</dbReference>
<dbReference type="AlphaFoldDB" id="A0A438AM76"/>
<dbReference type="NCBIfam" id="NF007899">
    <property type="entry name" value="PRK10605.1"/>
    <property type="match status" value="1"/>
</dbReference>
<evidence type="ECO:0000256" key="4">
    <source>
        <dbReference type="SAM" id="MobiDB-lite"/>
    </source>
</evidence>
<dbReference type="SUPFAM" id="SSF51395">
    <property type="entry name" value="FMN-linked oxidoreductases"/>
    <property type="match status" value="1"/>
</dbReference>
<protein>
    <submittedName>
        <fullName evidence="6">Alkene reductase</fullName>
    </submittedName>
</protein>
<evidence type="ECO:0000259" key="5">
    <source>
        <dbReference type="Pfam" id="PF00724"/>
    </source>
</evidence>
<dbReference type="InterPro" id="IPR013785">
    <property type="entry name" value="Aldolase_TIM"/>
</dbReference>